<dbReference type="EMBL" id="KM406416">
    <property type="protein sequence ID" value="AIW55244.1"/>
    <property type="molecule type" value="Genomic_DNA"/>
</dbReference>
<feature type="transmembrane region" description="Helical" evidence="1">
    <location>
        <begin position="6"/>
        <end position="23"/>
    </location>
</feature>
<accession>A0A0A0UWT5</accession>
<keyword evidence="1" id="KW-0812">Transmembrane</keyword>
<protein>
    <submittedName>
        <fullName evidence="2">Uncharacterized protein</fullName>
    </submittedName>
</protein>
<evidence type="ECO:0000256" key="1">
    <source>
        <dbReference type="SAM" id="Phobius"/>
    </source>
</evidence>
<keyword evidence="1" id="KW-1133">Transmembrane helix</keyword>
<dbReference type="AlphaFoldDB" id="A0A0A0UWT5"/>
<gene>
    <name evidence="2" type="ORF">B7017_p0195</name>
</gene>
<geneLocation type="plasmid" evidence="2">
    <name>megaplasmid pMP7017</name>
</geneLocation>
<sequence length="35" mass="3936">MPSLVFAYMLGVLLMTIGSYIIRAQQPRPRNGRNA</sequence>
<reference evidence="2" key="1">
    <citation type="journal article" date="2015" name="Appl. Environ. Microbiol.">
        <title>Discovery of a conjugative megaplasmid in Bifidobacterium breve.</title>
        <authorList>
            <person name="Bottacini F."/>
            <person name="O'Connell Motherway M."/>
            <person name="Casey E."/>
            <person name="McDonnell B."/>
            <person name="Mahony J."/>
            <person name="Ventura M."/>
            <person name="van Sinderen D."/>
        </authorList>
    </citation>
    <scope>NUCLEOTIDE SEQUENCE</scope>
    <source>
        <strain evidence="2">JCM 7017</strain>
        <plasmid evidence="2">megaplasmid pMP7017</plasmid>
    </source>
</reference>
<evidence type="ECO:0000313" key="2">
    <source>
        <dbReference type="EMBL" id="AIW55244.1"/>
    </source>
</evidence>
<proteinExistence type="predicted"/>
<keyword evidence="1" id="KW-0472">Membrane</keyword>
<keyword evidence="2" id="KW-0614">Plasmid</keyword>
<name>A0A0A0UWT5_BIFBR</name>
<organism evidence="2">
    <name type="scientific">Bifidobacterium breve</name>
    <dbReference type="NCBI Taxonomy" id="1685"/>
    <lineage>
        <taxon>Bacteria</taxon>
        <taxon>Bacillati</taxon>
        <taxon>Actinomycetota</taxon>
        <taxon>Actinomycetes</taxon>
        <taxon>Bifidobacteriales</taxon>
        <taxon>Bifidobacteriaceae</taxon>
        <taxon>Bifidobacterium</taxon>
    </lineage>
</organism>